<gene>
    <name evidence="5" type="primary">purR_46</name>
    <name evidence="5" type="ORF">SDC9_107634</name>
</gene>
<organism evidence="5">
    <name type="scientific">bioreactor metagenome</name>
    <dbReference type="NCBI Taxonomy" id="1076179"/>
    <lineage>
        <taxon>unclassified sequences</taxon>
        <taxon>metagenomes</taxon>
        <taxon>ecological metagenomes</taxon>
    </lineage>
</organism>
<protein>
    <submittedName>
        <fullName evidence="5">HTH-type transcriptional repressor PurR</fullName>
    </submittedName>
</protein>
<dbReference type="SUPFAM" id="SSF53822">
    <property type="entry name" value="Periplasmic binding protein-like I"/>
    <property type="match status" value="1"/>
</dbReference>
<evidence type="ECO:0000259" key="4">
    <source>
        <dbReference type="Pfam" id="PF13377"/>
    </source>
</evidence>
<dbReference type="Pfam" id="PF13377">
    <property type="entry name" value="Peripla_BP_3"/>
    <property type="match status" value="1"/>
</dbReference>
<evidence type="ECO:0000256" key="1">
    <source>
        <dbReference type="ARBA" id="ARBA00023015"/>
    </source>
</evidence>
<dbReference type="InterPro" id="IPR028082">
    <property type="entry name" value="Peripla_BP_I"/>
</dbReference>
<dbReference type="AlphaFoldDB" id="A0A645B5R4"/>
<dbReference type="PANTHER" id="PTHR30146:SF109">
    <property type="entry name" value="HTH-TYPE TRANSCRIPTIONAL REGULATOR GALS"/>
    <property type="match status" value="1"/>
</dbReference>
<evidence type="ECO:0000313" key="5">
    <source>
        <dbReference type="EMBL" id="MPM60780.1"/>
    </source>
</evidence>
<sequence>MGLSLGPTEVANPRIGALLHLNGVIPAAGSAADPALIRLLGKPDRPTALLVARDCRAAYVYWCCRVLGIRIPEMLSLVSYDNLTWSEAPELGLTTIAEPFAELGEAALEMLQSWCLTRQRPASRSVAGPLIRRRGAMLCAAH</sequence>
<keyword evidence="1" id="KW-0805">Transcription regulation</keyword>
<dbReference type="GO" id="GO:0000976">
    <property type="term" value="F:transcription cis-regulatory region binding"/>
    <property type="evidence" value="ECO:0007669"/>
    <property type="project" value="TreeGrafter"/>
</dbReference>
<dbReference type="PANTHER" id="PTHR30146">
    <property type="entry name" value="LACI-RELATED TRANSCRIPTIONAL REPRESSOR"/>
    <property type="match status" value="1"/>
</dbReference>
<evidence type="ECO:0000256" key="3">
    <source>
        <dbReference type="ARBA" id="ARBA00023163"/>
    </source>
</evidence>
<evidence type="ECO:0000256" key="2">
    <source>
        <dbReference type="ARBA" id="ARBA00023125"/>
    </source>
</evidence>
<comment type="caution">
    <text evidence="5">The sequence shown here is derived from an EMBL/GenBank/DDBJ whole genome shotgun (WGS) entry which is preliminary data.</text>
</comment>
<dbReference type="GO" id="GO:0003700">
    <property type="term" value="F:DNA-binding transcription factor activity"/>
    <property type="evidence" value="ECO:0007669"/>
    <property type="project" value="TreeGrafter"/>
</dbReference>
<feature type="domain" description="Transcriptional regulator LacI/GalR-like sensor" evidence="4">
    <location>
        <begin position="36"/>
        <end position="134"/>
    </location>
</feature>
<keyword evidence="2" id="KW-0238">DNA-binding</keyword>
<dbReference type="InterPro" id="IPR046335">
    <property type="entry name" value="LacI/GalR-like_sensor"/>
</dbReference>
<dbReference type="Gene3D" id="3.40.50.2300">
    <property type="match status" value="1"/>
</dbReference>
<reference evidence="5" key="1">
    <citation type="submission" date="2019-08" db="EMBL/GenBank/DDBJ databases">
        <authorList>
            <person name="Kucharzyk K."/>
            <person name="Murdoch R.W."/>
            <person name="Higgins S."/>
            <person name="Loffler F."/>
        </authorList>
    </citation>
    <scope>NUCLEOTIDE SEQUENCE</scope>
</reference>
<proteinExistence type="predicted"/>
<dbReference type="EMBL" id="VSSQ01017982">
    <property type="protein sequence ID" value="MPM60780.1"/>
    <property type="molecule type" value="Genomic_DNA"/>
</dbReference>
<accession>A0A645B5R4</accession>
<name>A0A645B5R4_9ZZZZ</name>
<keyword evidence="3" id="KW-0804">Transcription</keyword>